<dbReference type="SMART" id="SM00226">
    <property type="entry name" value="LMWPc"/>
    <property type="match status" value="1"/>
</dbReference>
<dbReference type="InterPro" id="IPR050438">
    <property type="entry name" value="LMW_PTPase"/>
</dbReference>
<dbReference type="PRINTS" id="PR00719">
    <property type="entry name" value="LMWPTPASE"/>
</dbReference>
<dbReference type="EMBL" id="CP022990">
    <property type="protein sequence ID" value="ASW01436.1"/>
    <property type="molecule type" value="Genomic_DNA"/>
</dbReference>
<feature type="active site" description="Nucleophile" evidence="6">
    <location>
        <position position="34"/>
    </location>
</feature>
<name>A0A248VQX8_9BURK</name>
<reference evidence="8 9" key="1">
    <citation type="submission" date="2017-08" db="EMBL/GenBank/DDBJ databases">
        <title>Identification and genetic characteristics of simultaneous BTEX- and naphthalene-degrading Paraburkholderia sp. BN5 isolated from petroleum-contaminated soil.</title>
        <authorList>
            <person name="Lee Y."/>
            <person name="Jeon C.O."/>
        </authorList>
    </citation>
    <scope>NUCLEOTIDE SEQUENCE [LARGE SCALE GENOMIC DNA]</scope>
    <source>
        <strain evidence="8 9">BN5</strain>
    </source>
</reference>
<dbReference type="Gene3D" id="3.40.50.2300">
    <property type="match status" value="1"/>
</dbReference>
<accession>A0A248VQX8</accession>
<dbReference type="GO" id="GO:0004725">
    <property type="term" value="F:protein tyrosine phosphatase activity"/>
    <property type="evidence" value="ECO:0007669"/>
    <property type="project" value="UniProtKB-EC"/>
</dbReference>
<evidence type="ECO:0000259" key="7">
    <source>
        <dbReference type="SMART" id="SM00226"/>
    </source>
</evidence>
<dbReference type="SUPFAM" id="SSF52788">
    <property type="entry name" value="Phosphotyrosine protein phosphatases I"/>
    <property type="match status" value="1"/>
</dbReference>
<dbReference type="Pfam" id="PF01451">
    <property type="entry name" value="LMWPc"/>
    <property type="match status" value="1"/>
</dbReference>
<evidence type="ECO:0000256" key="3">
    <source>
        <dbReference type="ARBA" id="ARBA00022801"/>
    </source>
</evidence>
<keyword evidence="4" id="KW-0904">Protein phosphatase</keyword>
<dbReference type="InterPro" id="IPR036196">
    <property type="entry name" value="Ptyr_pPase_sf"/>
</dbReference>
<evidence type="ECO:0000256" key="2">
    <source>
        <dbReference type="ARBA" id="ARBA00013064"/>
    </source>
</evidence>
<feature type="domain" description="Phosphotyrosine protein phosphatase I" evidence="7">
    <location>
        <begin position="28"/>
        <end position="165"/>
    </location>
</feature>
<comment type="catalytic activity">
    <reaction evidence="5">
        <text>O-phospho-L-tyrosyl-[protein] + H2O = L-tyrosyl-[protein] + phosphate</text>
        <dbReference type="Rhea" id="RHEA:10684"/>
        <dbReference type="Rhea" id="RHEA-COMP:10136"/>
        <dbReference type="Rhea" id="RHEA-COMP:20101"/>
        <dbReference type="ChEBI" id="CHEBI:15377"/>
        <dbReference type="ChEBI" id="CHEBI:43474"/>
        <dbReference type="ChEBI" id="CHEBI:46858"/>
        <dbReference type="ChEBI" id="CHEBI:61978"/>
        <dbReference type="EC" id="3.1.3.48"/>
    </reaction>
</comment>
<comment type="similarity">
    <text evidence="1">Belongs to the low molecular weight phosphotyrosine protein phosphatase family.</text>
</comment>
<dbReference type="KEGG" id="parb:CJU94_25005"/>
<organism evidence="8 9">
    <name type="scientific">Paraburkholderia aromaticivorans</name>
    <dbReference type="NCBI Taxonomy" id="2026199"/>
    <lineage>
        <taxon>Bacteria</taxon>
        <taxon>Pseudomonadati</taxon>
        <taxon>Pseudomonadota</taxon>
        <taxon>Betaproteobacteria</taxon>
        <taxon>Burkholderiales</taxon>
        <taxon>Burkholderiaceae</taxon>
        <taxon>Paraburkholderia</taxon>
    </lineage>
</organism>
<keyword evidence="9" id="KW-1185">Reference proteome</keyword>
<dbReference type="InterPro" id="IPR017867">
    <property type="entry name" value="Tyr_phospatase_low_mol_wt"/>
</dbReference>
<proteinExistence type="inferred from homology"/>
<keyword evidence="3" id="KW-0378">Hydrolase</keyword>
<dbReference type="AlphaFoldDB" id="A0A248VQX8"/>
<evidence type="ECO:0000313" key="9">
    <source>
        <dbReference type="Proteomes" id="UP000215158"/>
    </source>
</evidence>
<dbReference type="PANTHER" id="PTHR11717">
    <property type="entry name" value="LOW MOLECULAR WEIGHT PROTEIN TYROSINE PHOSPHATASE"/>
    <property type="match status" value="1"/>
</dbReference>
<evidence type="ECO:0000256" key="6">
    <source>
        <dbReference type="PIRSR" id="PIRSR617867-1"/>
    </source>
</evidence>
<sequence>MALMRPALQRRVRVRNVSTQRNQDQMISNVLMVCHGNLCRSPMAAALLQQRSDGLRVGSAGLAAEVGQPAAKEAVAALAEVGIDIRAHRAVQLTRQLANDADLILTMTAAQTRSLHSLYPVMRGRIFPLREFDDTDIDDPMGMPLAEFRTCRAALQTGIDHWVRRLTDLNGPAGGRARSEALCVDGGVQ</sequence>
<evidence type="ECO:0000256" key="4">
    <source>
        <dbReference type="ARBA" id="ARBA00022912"/>
    </source>
</evidence>
<evidence type="ECO:0000256" key="5">
    <source>
        <dbReference type="ARBA" id="ARBA00051722"/>
    </source>
</evidence>
<gene>
    <name evidence="8" type="ORF">CJU94_25005</name>
</gene>
<dbReference type="EC" id="3.1.3.48" evidence="2"/>
<protein>
    <recommendedName>
        <fullName evidence="2">protein-tyrosine-phosphatase</fullName>
        <ecNumber evidence="2">3.1.3.48</ecNumber>
    </recommendedName>
</protein>
<dbReference type="PANTHER" id="PTHR11717:SF31">
    <property type="entry name" value="LOW MOLECULAR WEIGHT PROTEIN-TYROSINE-PHOSPHATASE ETP-RELATED"/>
    <property type="match status" value="1"/>
</dbReference>
<feature type="active site" evidence="6">
    <location>
        <position position="40"/>
    </location>
</feature>
<feature type="active site" description="Proton donor" evidence="6">
    <location>
        <position position="139"/>
    </location>
</feature>
<dbReference type="Proteomes" id="UP000215158">
    <property type="component" value="Chromosome 2"/>
</dbReference>
<evidence type="ECO:0000313" key="8">
    <source>
        <dbReference type="EMBL" id="ASW01436.1"/>
    </source>
</evidence>
<dbReference type="InterPro" id="IPR023485">
    <property type="entry name" value="Ptyr_pPase"/>
</dbReference>
<evidence type="ECO:0000256" key="1">
    <source>
        <dbReference type="ARBA" id="ARBA00011063"/>
    </source>
</evidence>